<name>G3UZX9_MOUSE</name>
<dbReference type="AlphaFoldDB" id="G3UZX9"/>
<dbReference type="VEuPathDB" id="HostDB:ENSMUSG00000042719"/>
<evidence type="ECO:0000313" key="2">
    <source>
        <dbReference type="MGI" id="MGI:2442563"/>
    </source>
</evidence>
<dbReference type="GeneTree" id="ENSGT00950000183174"/>
<evidence type="ECO:0000313" key="3">
    <source>
        <dbReference type="Proteomes" id="UP000000589"/>
    </source>
</evidence>
<evidence type="ECO:0000313" key="1">
    <source>
        <dbReference type="Ensembl" id="ENSMUSP00000134679.2"/>
    </source>
</evidence>
<reference evidence="1" key="3">
    <citation type="submission" date="2025-08" db="UniProtKB">
        <authorList>
            <consortium name="Ensembl"/>
        </authorList>
    </citation>
    <scope>IDENTIFICATION</scope>
    <source>
        <strain evidence="1">C57BL/6J</strain>
    </source>
</reference>
<dbReference type="Antibodypedia" id="50891">
    <property type="antibodies" value="113 antibodies from 20 providers"/>
</dbReference>
<accession>G3UZX9</accession>
<keyword evidence="3" id="KW-1185">Reference proteome</keyword>
<reference evidence="1" key="4">
    <citation type="submission" date="2025-09" db="UniProtKB">
        <authorList>
            <consortium name="Ensembl"/>
        </authorList>
    </citation>
    <scope>IDENTIFICATION</scope>
    <source>
        <strain evidence="1">C57BL/6J</strain>
    </source>
</reference>
<dbReference type="AGR" id="MGI:2442563"/>
<dbReference type="HOGENOM" id="CLU_3207459_0_0_1"/>
<dbReference type="MGI" id="MGI:2442563">
    <property type="gene designation" value="Naa25"/>
</dbReference>
<organism evidence="1 3">
    <name type="scientific">Mus musculus</name>
    <name type="common">Mouse</name>
    <dbReference type="NCBI Taxonomy" id="10090"/>
    <lineage>
        <taxon>Eukaryota</taxon>
        <taxon>Metazoa</taxon>
        <taxon>Chordata</taxon>
        <taxon>Craniata</taxon>
        <taxon>Vertebrata</taxon>
        <taxon>Euteleostomi</taxon>
        <taxon>Mammalia</taxon>
        <taxon>Eutheria</taxon>
        <taxon>Euarchontoglires</taxon>
        <taxon>Glires</taxon>
        <taxon>Rodentia</taxon>
        <taxon>Myomorpha</taxon>
        <taxon>Muroidea</taxon>
        <taxon>Muridae</taxon>
        <taxon>Murinae</taxon>
        <taxon>Mus</taxon>
        <taxon>Mus</taxon>
    </lineage>
</organism>
<dbReference type="Bgee" id="ENSMUSG00000042719">
    <property type="expression patterns" value="Expressed in spermatid and 231 other cell types or tissues"/>
</dbReference>
<dbReference type="Ensembl" id="ENSMUST00000173895.8">
    <property type="protein sequence ID" value="ENSMUSP00000134679.2"/>
    <property type="gene ID" value="ENSMUSG00000042719.18"/>
</dbReference>
<protein>
    <submittedName>
        <fullName evidence="1">N(alpha)-acetyltransferase 25, NatB auxiliary subunit</fullName>
    </submittedName>
</protein>
<gene>
    <name evidence="1 2" type="primary">Naa25</name>
</gene>
<dbReference type="ExpressionAtlas" id="G3UZX9">
    <property type="expression patterns" value="baseline and differential"/>
</dbReference>
<reference evidence="1 3" key="1">
    <citation type="journal article" date="2009" name="PLoS Biol.">
        <title>Lineage-specific biology revealed by a finished genome assembly of the mouse.</title>
        <authorList>
            <consortium name="Mouse Genome Sequencing Consortium"/>
            <person name="Church D.M."/>
            <person name="Goodstadt L."/>
            <person name="Hillier L.W."/>
            <person name="Zody M.C."/>
            <person name="Goldstein S."/>
            <person name="She X."/>
            <person name="Bult C.J."/>
            <person name="Agarwala R."/>
            <person name="Cherry J.L."/>
            <person name="DiCuccio M."/>
            <person name="Hlavina W."/>
            <person name="Kapustin Y."/>
            <person name="Meric P."/>
            <person name="Maglott D."/>
            <person name="Birtle Z."/>
            <person name="Marques A.C."/>
            <person name="Graves T."/>
            <person name="Zhou S."/>
            <person name="Teague B."/>
            <person name="Potamousis K."/>
            <person name="Churas C."/>
            <person name="Place M."/>
            <person name="Herschleb J."/>
            <person name="Runnheim R."/>
            <person name="Forrest D."/>
            <person name="Amos-Landgraf J."/>
            <person name="Schwartz D.C."/>
            <person name="Cheng Z."/>
            <person name="Lindblad-Toh K."/>
            <person name="Eichler E.E."/>
            <person name="Ponting C.P."/>
        </authorList>
    </citation>
    <scope>NUCLEOTIDE SEQUENCE [LARGE SCALE GENOMIC DNA]</scope>
    <source>
        <strain evidence="1 3">C57BL/6J</strain>
    </source>
</reference>
<reference evidence="1 3" key="2">
    <citation type="journal article" date="2011" name="PLoS Biol.">
        <title>Modernizing reference genome assemblies.</title>
        <authorList>
            <person name="Church D.M."/>
            <person name="Schneider V.A."/>
            <person name="Graves T."/>
            <person name="Auger K."/>
            <person name="Cunningham F."/>
            <person name="Bouk N."/>
            <person name="Chen H.C."/>
            <person name="Agarwala R."/>
            <person name="McLaren W.M."/>
            <person name="Ritchie G.R."/>
            <person name="Albracht D."/>
            <person name="Kremitzki M."/>
            <person name="Rock S."/>
            <person name="Kotkiewicz H."/>
            <person name="Kremitzki C."/>
            <person name="Wollam A."/>
            <person name="Trani L."/>
            <person name="Fulton L."/>
            <person name="Fulton R."/>
            <person name="Matthews L."/>
            <person name="Whitehead S."/>
            <person name="Chow W."/>
            <person name="Torrance J."/>
            <person name="Dunn M."/>
            <person name="Harden G."/>
            <person name="Threadgold G."/>
            <person name="Wood J."/>
            <person name="Collins J."/>
            <person name="Heath P."/>
            <person name="Griffiths G."/>
            <person name="Pelan S."/>
            <person name="Grafham D."/>
            <person name="Eichler E.E."/>
            <person name="Weinstock G."/>
            <person name="Mardis E.R."/>
            <person name="Wilson R.K."/>
            <person name="Howe K."/>
            <person name="Flicek P."/>
            <person name="Hubbard T."/>
        </authorList>
    </citation>
    <scope>NUCLEOTIDE SEQUENCE [LARGE SCALE GENOMIC DNA]</scope>
    <source>
        <strain evidence="1 3">C57BL/6J</strain>
    </source>
</reference>
<dbReference type="ProteomicsDB" id="371339"/>
<sequence>MATRGHVQDPNDRRLRPIYGSQGHWFTENWQAGRSFHLGSGGGCP</sequence>
<proteinExistence type="predicted"/>
<dbReference type="Proteomes" id="UP000000589">
    <property type="component" value="Chromosome 5"/>
</dbReference>